<accession>A0A8T7M731</accession>
<dbReference type="InterPro" id="IPR041492">
    <property type="entry name" value="HAD_2"/>
</dbReference>
<dbReference type="InterPro" id="IPR050155">
    <property type="entry name" value="HAD-like_hydrolase_sf"/>
</dbReference>
<dbReference type="PRINTS" id="PR00413">
    <property type="entry name" value="HADHALOGNASE"/>
</dbReference>
<dbReference type="RefSeq" id="WP_341471737.1">
    <property type="nucleotide sequence ID" value="NZ_CP128400.1"/>
</dbReference>
<evidence type="ECO:0000313" key="3">
    <source>
        <dbReference type="Proteomes" id="UP000521676"/>
    </source>
</evidence>
<dbReference type="NCBIfam" id="TIGR01549">
    <property type="entry name" value="HAD-SF-IA-v1"/>
    <property type="match status" value="1"/>
</dbReference>
<dbReference type="InterPro" id="IPR023214">
    <property type="entry name" value="HAD_sf"/>
</dbReference>
<dbReference type="GO" id="GO:0006281">
    <property type="term" value="P:DNA repair"/>
    <property type="evidence" value="ECO:0007669"/>
    <property type="project" value="TreeGrafter"/>
</dbReference>
<dbReference type="SUPFAM" id="SSF56784">
    <property type="entry name" value="HAD-like"/>
    <property type="match status" value="1"/>
</dbReference>
<dbReference type="InterPro" id="IPR023198">
    <property type="entry name" value="PGP-like_dom2"/>
</dbReference>
<name>A0A8T7M731_9CHLR</name>
<evidence type="ECO:0000313" key="4">
    <source>
        <dbReference type="Proteomes" id="UP001431572"/>
    </source>
</evidence>
<evidence type="ECO:0000313" key="2">
    <source>
        <dbReference type="EMBL" id="WJW69865.1"/>
    </source>
</evidence>
<dbReference type="Gene3D" id="1.10.150.240">
    <property type="entry name" value="Putative phosphatase, domain 2"/>
    <property type="match status" value="1"/>
</dbReference>
<proteinExistence type="predicted"/>
<dbReference type="PANTHER" id="PTHR43434:SF1">
    <property type="entry name" value="PHOSPHOGLYCOLATE PHOSPHATASE"/>
    <property type="match status" value="1"/>
</dbReference>
<reference evidence="2" key="2">
    <citation type="journal article" date="2024" name="Nature">
        <title>Anoxygenic phototroph of the Chloroflexota uses a type I reaction centre.</title>
        <authorList>
            <person name="Tsuji J.M."/>
            <person name="Shaw N.A."/>
            <person name="Nagashima S."/>
            <person name="Venkiteswaran J.J."/>
            <person name="Schiff S.L."/>
            <person name="Watanabe T."/>
            <person name="Fukui M."/>
            <person name="Hanada S."/>
            <person name="Tank M."/>
            <person name="Neufeld J.D."/>
        </authorList>
    </citation>
    <scope>NUCLEOTIDE SEQUENCE</scope>
    <source>
        <strain evidence="2">L227-S17</strain>
    </source>
</reference>
<dbReference type="AlphaFoldDB" id="A0A8T7M731"/>
<reference evidence="1 3" key="1">
    <citation type="submission" date="2020-06" db="EMBL/GenBank/DDBJ databases">
        <title>Anoxygenic phototrophic Chloroflexota member uses a Type I reaction center.</title>
        <authorList>
            <person name="Tsuji J.M."/>
            <person name="Shaw N.A."/>
            <person name="Nagashima S."/>
            <person name="Venkiteswaran J."/>
            <person name="Schiff S.L."/>
            <person name="Hanada S."/>
            <person name="Tank M."/>
            <person name="Neufeld J.D."/>
        </authorList>
    </citation>
    <scope>NUCLEOTIDE SEQUENCE [LARGE SCALE GENOMIC DNA]</scope>
    <source>
        <strain evidence="1">L227-S17</strain>
    </source>
</reference>
<dbReference type="SFLD" id="SFLDG01135">
    <property type="entry name" value="C1.5.6:_HAD__Beta-PGM__Phospha"/>
    <property type="match status" value="1"/>
</dbReference>
<evidence type="ECO:0000313" key="1">
    <source>
        <dbReference type="EMBL" id="NWJ47960.1"/>
    </source>
</evidence>
<keyword evidence="1" id="KW-0378">Hydrolase</keyword>
<dbReference type="GO" id="GO:0005829">
    <property type="term" value="C:cytosol"/>
    <property type="evidence" value="ECO:0007669"/>
    <property type="project" value="TreeGrafter"/>
</dbReference>
<dbReference type="GO" id="GO:0008967">
    <property type="term" value="F:phosphoglycolate phosphatase activity"/>
    <property type="evidence" value="ECO:0007669"/>
    <property type="project" value="TreeGrafter"/>
</dbReference>
<dbReference type="InterPro" id="IPR036412">
    <property type="entry name" value="HAD-like_sf"/>
</dbReference>
<dbReference type="EMBL" id="JACATZ010000003">
    <property type="protein sequence ID" value="NWJ47960.1"/>
    <property type="molecule type" value="Genomic_DNA"/>
</dbReference>
<dbReference type="Proteomes" id="UP000521676">
    <property type="component" value="Unassembled WGS sequence"/>
</dbReference>
<sequence length="215" mass="24409">MYKTILFDFDGTLTPSLDLWLEAYRYATRVCGLNLDDSELIEHWFYTSYTELCAYYKLPSPEIVDKLVEEGLAQAWTHAELYPLVVELLESCRNAGMNIGMVTSSYRNQVEHSLKKLGIAKYFGAVVAAGDTIEFKPSPEPVWLALDRLKVNAEDTIFVGDYEVDIKAGKAAGTATALFLPKQNAPYYDFEALRATQPDFVFSHYQELLQFLRFA</sequence>
<gene>
    <name evidence="1" type="ORF">HXX08_19065</name>
    <name evidence="2" type="ORF">OZ401_003495</name>
</gene>
<dbReference type="Pfam" id="PF13419">
    <property type="entry name" value="HAD_2"/>
    <property type="match status" value="1"/>
</dbReference>
<dbReference type="Gene3D" id="3.40.50.1000">
    <property type="entry name" value="HAD superfamily/HAD-like"/>
    <property type="match status" value="1"/>
</dbReference>
<dbReference type="SFLD" id="SFLDS00003">
    <property type="entry name" value="Haloacid_Dehalogenase"/>
    <property type="match status" value="1"/>
</dbReference>
<dbReference type="EMBL" id="CP128400">
    <property type="protein sequence ID" value="WJW69865.1"/>
    <property type="molecule type" value="Genomic_DNA"/>
</dbReference>
<protein>
    <submittedName>
        <fullName evidence="1">HAD family hydrolase</fullName>
    </submittedName>
</protein>
<organism evidence="1 3">
    <name type="scientific">Candidatus Chlorohelix allophototropha</name>
    <dbReference type="NCBI Taxonomy" id="3003348"/>
    <lineage>
        <taxon>Bacteria</taxon>
        <taxon>Bacillati</taxon>
        <taxon>Chloroflexota</taxon>
        <taxon>Chloroflexia</taxon>
        <taxon>Candidatus Chloroheliales</taxon>
        <taxon>Candidatus Chloroheliaceae</taxon>
        <taxon>Candidatus Chlorohelix</taxon>
    </lineage>
</organism>
<dbReference type="SFLD" id="SFLDG01129">
    <property type="entry name" value="C1.5:_HAD__Beta-PGM__Phosphata"/>
    <property type="match status" value="1"/>
</dbReference>
<dbReference type="InterPro" id="IPR006439">
    <property type="entry name" value="HAD-SF_hydro_IA"/>
</dbReference>
<dbReference type="NCBIfam" id="TIGR01509">
    <property type="entry name" value="HAD-SF-IA-v3"/>
    <property type="match status" value="1"/>
</dbReference>
<dbReference type="PANTHER" id="PTHR43434">
    <property type="entry name" value="PHOSPHOGLYCOLATE PHOSPHATASE"/>
    <property type="match status" value="1"/>
</dbReference>
<keyword evidence="4" id="KW-1185">Reference proteome</keyword>
<dbReference type="Proteomes" id="UP001431572">
    <property type="component" value="Chromosome 2"/>
</dbReference>